<dbReference type="AlphaFoldDB" id="D0L891"/>
<dbReference type="NCBIfam" id="NF033179">
    <property type="entry name" value="TnsA_like_Actin"/>
    <property type="match status" value="1"/>
</dbReference>
<evidence type="ECO:0008006" key="3">
    <source>
        <dbReference type="Google" id="ProtNLM"/>
    </source>
</evidence>
<dbReference type="RefSeq" id="WP_012836313.1">
    <property type="nucleotide sequence ID" value="NC_013441.1"/>
</dbReference>
<dbReference type="InterPro" id="IPR048000">
    <property type="entry name" value="TnsA-like"/>
</dbReference>
<protein>
    <recommendedName>
        <fullName evidence="3">TnsA endonuclease N-terminal domain-containing protein</fullName>
    </recommendedName>
</protein>
<dbReference type="OrthoDB" id="3403133at2"/>
<dbReference type="KEGG" id="gbr:Gbro_4718"/>
<name>D0L891_GORB4</name>
<dbReference type="STRING" id="526226.Gbro_4718"/>
<evidence type="ECO:0000313" key="2">
    <source>
        <dbReference type="Proteomes" id="UP000001219"/>
    </source>
</evidence>
<sequence>MRSLTSSTLWRSVPDPAHFAKMEQGSGYDGDEVAARTTVRYIPAGGAEATKPLLDVDPMCVDGGRMARPIPKYKGRKNYSGHDALTTGGRVVEFESRLEHARIMIADFDPTVTAINSQVMELVFRPPNGKPRKHFPDLLLLGADGPTVVDVTSETRLYNPKRVETYTWTGAALRGAGWRYEVWCGADPIVMANLSLLSGYRRESVVDPAIVAAATSHGRSSTMEDLVAHLSADFPSMFVKAAVRHCMWRSIYRFDMSEPLESSTWLTYHKLHDARR</sequence>
<keyword evidence="2" id="KW-1185">Reference proteome</keyword>
<dbReference type="Proteomes" id="UP000001219">
    <property type="component" value="Chromosome"/>
</dbReference>
<proteinExistence type="predicted"/>
<dbReference type="EMBL" id="CP001802">
    <property type="protein sequence ID" value="ACY23839.1"/>
    <property type="molecule type" value="Genomic_DNA"/>
</dbReference>
<dbReference type="HOGENOM" id="CLU_076597_0_0_11"/>
<reference evidence="1 2" key="2">
    <citation type="journal article" date="2010" name="Stand. Genomic Sci.">
        <title>Complete genome sequence of Gordonia bronchialis type strain (3410).</title>
        <authorList>
            <person name="Ivanova N."/>
            <person name="Sikorski J."/>
            <person name="Jando M."/>
            <person name="Lapidus A."/>
            <person name="Nolan M."/>
            <person name="Lucas S."/>
            <person name="Del Rio T.G."/>
            <person name="Tice H."/>
            <person name="Copeland A."/>
            <person name="Cheng J.F."/>
            <person name="Chen F."/>
            <person name="Bruce D."/>
            <person name="Goodwin L."/>
            <person name="Pitluck S."/>
            <person name="Mavromatis K."/>
            <person name="Ovchinnikova G."/>
            <person name="Pati A."/>
            <person name="Chen A."/>
            <person name="Palaniappan K."/>
            <person name="Land M."/>
            <person name="Hauser L."/>
            <person name="Chang Y.J."/>
            <person name="Jeffries C.D."/>
            <person name="Chain P."/>
            <person name="Saunders E."/>
            <person name="Han C."/>
            <person name="Detter J.C."/>
            <person name="Brettin T."/>
            <person name="Rohde M."/>
            <person name="Goker M."/>
            <person name="Bristow J."/>
            <person name="Eisen J.A."/>
            <person name="Markowitz V."/>
            <person name="Hugenholtz P."/>
            <person name="Klenk H.P."/>
            <person name="Kyrpides N.C."/>
        </authorList>
    </citation>
    <scope>NUCLEOTIDE SEQUENCE [LARGE SCALE GENOMIC DNA]</scope>
    <source>
        <strain evidence="2">ATCC 25592 / DSM 43247 / BCRC 13721 / JCM 3198 / KCTC 3076 / NBRC 16047 / NCTC 10667</strain>
    </source>
</reference>
<gene>
    <name evidence="1" type="ordered locus">Gbro_4718</name>
</gene>
<accession>D0L891</accession>
<organism evidence="1 2">
    <name type="scientific">Gordonia bronchialis (strain ATCC 25592 / DSM 43247 / BCRC 13721 / JCM 3198 / KCTC 3076 / NBRC 16047 / NCTC 10667)</name>
    <name type="common">Rhodococcus bronchialis</name>
    <dbReference type="NCBI Taxonomy" id="526226"/>
    <lineage>
        <taxon>Bacteria</taxon>
        <taxon>Bacillati</taxon>
        <taxon>Actinomycetota</taxon>
        <taxon>Actinomycetes</taxon>
        <taxon>Mycobacteriales</taxon>
        <taxon>Gordoniaceae</taxon>
        <taxon>Gordonia</taxon>
    </lineage>
</organism>
<evidence type="ECO:0000313" key="1">
    <source>
        <dbReference type="EMBL" id="ACY23839.1"/>
    </source>
</evidence>
<reference evidence="2" key="1">
    <citation type="submission" date="2009-10" db="EMBL/GenBank/DDBJ databases">
        <title>The complete chromosome of Gordonia bronchialis DSM 43247.</title>
        <authorList>
            <consortium name="US DOE Joint Genome Institute (JGI-PGF)"/>
            <person name="Lucas S."/>
            <person name="Copeland A."/>
            <person name="Lapidus A."/>
            <person name="Glavina del Rio T."/>
            <person name="Dalin E."/>
            <person name="Tice H."/>
            <person name="Bruce D."/>
            <person name="Goodwin L."/>
            <person name="Pitluck S."/>
            <person name="Kyrpides N."/>
            <person name="Mavromatis K."/>
            <person name="Ivanova N."/>
            <person name="Ovchinnikova G."/>
            <person name="Saunders E."/>
            <person name="Brettin T."/>
            <person name="Detter J.C."/>
            <person name="Han C."/>
            <person name="Larimer F."/>
            <person name="Land M."/>
            <person name="Hauser L."/>
            <person name="Markowitz V."/>
            <person name="Cheng J.-F."/>
            <person name="Hugenholtz P."/>
            <person name="Woyke T."/>
            <person name="Wu D."/>
            <person name="Jando M."/>
            <person name="Schneider S."/>
            <person name="Goeker M."/>
            <person name="Klenk H.-P."/>
            <person name="Eisen J.A."/>
        </authorList>
    </citation>
    <scope>NUCLEOTIDE SEQUENCE [LARGE SCALE GENOMIC DNA]</scope>
    <source>
        <strain evidence="2">ATCC 25592 / DSM 43247 / BCRC 13721 / JCM 3198 / KCTC 3076 / NBRC 16047 / NCTC 10667</strain>
    </source>
</reference>